<evidence type="ECO:0000259" key="3">
    <source>
        <dbReference type="Pfam" id="PF08614"/>
    </source>
</evidence>
<evidence type="ECO:0000256" key="1">
    <source>
        <dbReference type="ARBA" id="ARBA00005331"/>
    </source>
</evidence>
<gene>
    <name evidence="4" type="ORF">UCRPC4_g02778</name>
</gene>
<organism evidence="4 5">
    <name type="scientific">Phaeomoniella chlamydospora</name>
    <name type="common">Phaeoacremonium chlamydosporum</name>
    <dbReference type="NCBI Taxonomy" id="158046"/>
    <lineage>
        <taxon>Eukaryota</taxon>
        <taxon>Fungi</taxon>
        <taxon>Dikarya</taxon>
        <taxon>Ascomycota</taxon>
        <taxon>Pezizomycotina</taxon>
        <taxon>Eurotiomycetes</taxon>
        <taxon>Chaetothyriomycetidae</taxon>
        <taxon>Phaeomoniellales</taxon>
        <taxon>Phaeomoniellaceae</taxon>
        <taxon>Phaeomoniella</taxon>
    </lineage>
</organism>
<name>A0A0G2H5H1_PHACM</name>
<feature type="region of interest" description="Disordered" evidence="2">
    <location>
        <begin position="187"/>
        <end position="214"/>
    </location>
</feature>
<evidence type="ECO:0000313" key="5">
    <source>
        <dbReference type="Proteomes" id="UP000053317"/>
    </source>
</evidence>
<dbReference type="OrthoDB" id="8949486at2759"/>
<dbReference type="InterPro" id="IPR013923">
    <property type="entry name" value="Autophagy-rel_prot_16_dom"/>
</dbReference>
<comment type="similarity">
    <text evidence="1">Belongs to the ATG16 family.</text>
</comment>
<accession>A0A0G2H5H1</accession>
<proteinExistence type="inferred from homology"/>
<dbReference type="Gene3D" id="1.20.5.170">
    <property type="match status" value="1"/>
</dbReference>
<feature type="compositionally biased region" description="Low complexity" evidence="2">
    <location>
        <begin position="39"/>
        <end position="66"/>
    </location>
</feature>
<dbReference type="Pfam" id="PF08614">
    <property type="entry name" value="ATG16"/>
    <property type="match status" value="1"/>
</dbReference>
<dbReference type="EMBL" id="LCWF01000064">
    <property type="protein sequence ID" value="KKY23965.1"/>
    <property type="molecule type" value="Genomic_DNA"/>
</dbReference>
<feature type="region of interest" description="Disordered" evidence="2">
    <location>
        <begin position="39"/>
        <end position="70"/>
    </location>
</feature>
<reference evidence="4 5" key="2">
    <citation type="submission" date="2015-05" db="EMBL/GenBank/DDBJ databases">
        <authorList>
            <person name="Morales-Cruz A."/>
            <person name="Amrine K.C."/>
            <person name="Cantu D."/>
        </authorList>
    </citation>
    <scope>NUCLEOTIDE SEQUENCE [LARGE SCALE GENOMIC DNA]</scope>
    <source>
        <strain evidence="4">UCRPC4</strain>
    </source>
</reference>
<keyword evidence="5" id="KW-1185">Reference proteome</keyword>
<feature type="domain" description="Autophagy-related protein 16" evidence="3">
    <location>
        <begin position="7"/>
        <end position="190"/>
    </location>
</feature>
<protein>
    <submittedName>
        <fullName evidence="4">Putative autophagy protein</fullName>
    </submittedName>
</protein>
<evidence type="ECO:0000256" key="2">
    <source>
        <dbReference type="SAM" id="MobiDB-lite"/>
    </source>
</evidence>
<dbReference type="Proteomes" id="UP000053317">
    <property type="component" value="Unassembled WGS sequence"/>
</dbReference>
<comment type="caution">
    <text evidence="4">The sequence shown here is derived from an EMBL/GenBank/DDBJ whole genome shotgun (WGS) entry which is preliminary data.</text>
</comment>
<evidence type="ECO:0000313" key="4">
    <source>
        <dbReference type="EMBL" id="KKY23965.1"/>
    </source>
</evidence>
<dbReference type="AlphaFoldDB" id="A0A0G2H5H1"/>
<reference evidence="4 5" key="1">
    <citation type="submission" date="2015-05" db="EMBL/GenBank/DDBJ databases">
        <title>Distinctive expansion of gene families associated with plant cell wall degradation and secondary metabolism in the genomes of grapevine trunk pathogens.</title>
        <authorList>
            <person name="Lawrence D.P."/>
            <person name="Travadon R."/>
            <person name="Rolshausen P.E."/>
            <person name="Baumgartner K."/>
        </authorList>
    </citation>
    <scope>NUCLEOTIDE SEQUENCE [LARGE SCALE GENOMIC DNA]</scope>
    <source>
        <strain evidence="4">UCRPC4</strain>
    </source>
</reference>
<sequence length="214" mass="23404">MAPWLEEYIAALDARDAVEKASHEIYTAYARLADRTAALPSASPSTEEAPPANDSPIRPSGIRSPSYQAPASTASLAANLSDAQAARSSLQSQLSKLQASSATVVAQLDTLRSSHATLSAQHNTLQMRFRDRDSELRGKAKLLENLQDELATTEMELTVQTREMDKLKQENQALVDRWMKKMQGEAEEMNVALEGGERRRQRPKGGHDVGTGES</sequence>
<dbReference type="CDD" id="cd22887">
    <property type="entry name" value="Atg16_CCD"/>
    <property type="match status" value="1"/>
</dbReference>